<feature type="active site" evidence="13">
    <location>
        <position position="275"/>
    </location>
</feature>
<reference evidence="16" key="1">
    <citation type="submission" date="2020-01" db="EMBL/GenBank/DDBJ databases">
        <authorList>
            <person name="Yang Y."/>
            <person name="Kwon Y.M."/>
        </authorList>
    </citation>
    <scope>NUCLEOTIDE SEQUENCE</scope>
    <source>
        <strain evidence="16">PG104</strain>
    </source>
</reference>
<dbReference type="GO" id="GO:0004315">
    <property type="term" value="F:3-oxoacyl-[acyl-carrier-protein] synthase activity"/>
    <property type="evidence" value="ECO:0007669"/>
    <property type="project" value="InterPro"/>
</dbReference>
<dbReference type="NCBIfam" id="NF006829">
    <property type="entry name" value="PRK09352.1"/>
    <property type="match status" value="1"/>
</dbReference>
<keyword evidence="11 13" id="KW-0012">Acyltransferase</keyword>
<dbReference type="Gene3D" id="3.40.47.10">
    <property type="match status" value="1"/>
</dbReference>
<comment type="function">
    <text evidence="13">Catalyzes the condensation reaction of fatty acid synthesis by the addition to an acyl acceptor of two carbons from malonyl-ACP. Catalyzes the first condensation reaction which initiates fatty acid synthesis and may therefore play a role in governing the total rate of fatty acid production. Possesses both acetoacetyl-ACP synthase and acetyl transacylase activities. Its substrate specificity determines the biosynthesis of branched-chain and/or straight-chain of fatty acids.</text>
</comment>
<comment type="domain">
    <text evidence="13">The last Arg residue of the ACP-binding site is essential for the weak association between ACP/AcpP and FabH.</text>
</comment>
<dbReference type="Pfam" id="PF08541">
    <property type="entry name" value="ACP_syn_III_C"/>
    <property type="match status" value="1"/>
</dbReference>
<sequence length="318" mass="33635">MTIRAAVKGIGHYLPERVMENEEFTKRIDTSDEWIRTRTGIERRHIVAEGQTTADIGARAARAALADAGMTIDDIDAIIVATSTPDFTFPSAATMMQAELGMQRGFAFDVQAVCAGFVYALTNADGLIRTGQANRVLVIGAETFSRLMDWDDRSTSVLFGDGAGAVVLAAEDGDRGILGADLNSDGRYRDLLYADGGTSTGSIGVLRMQGREVFRHAVEKLATTAHTALGRAGLTAADVDWIVPHQANLRIISATAAKMGLPMEKVVVTVQDHGNTSAASIPLALSVGKQRGQIKPGDVVVTEAIGGGLAWGAVVIRL</sequence>
<evidence type="ECO:0000313" key="17">
    <source>
        <dbReference type="Proteomes" id="UP000679284"/>
    </source>
</evidence>
<proteinExistence type="inferred from homology"/>
<keyword evidence="4 13" id="KW-0963">Cytoplasm</keyword>
<keyword evidence="10 13" id="KW-0511">Multifunctional enzyme</keyword>
<evidence type="ECO:0000256" key="10">
    <source>
        <dbReference type="ARBA" id="ARBA00023268"/>
    </source>
</evidence>
<evidence type="ECO:0000256" key="2">
    <source>
        <dbReference type="ARBA" id="ARBA00008642"/>
    </source>
</evidence>
<comment type="pathway">
    <text evidence="1 13">Lipid metabolism; fatty acid biosynthesis.</text>
</comment>
<dbReference type="AlphaFoldDB" id="A0A8J8MSJ4"/>
<keyword evidence="17" id="KW-1185">Reference proteome</keyword>
<dbReference type="PANTHER" id="PTHR34069">
    <property type="entry name" value="3-OXOACYL-[ACYL-CARRIER-PROTEIN] SYNTHASE 3"/>
    <property type="match status" value="1"/>
</dbReference>
<feature type="domain" description="Beta-ketoacyl-[acyl-carrier-protein] synthase III C-terminal" evidence="14">
    <location>
        <begin position="230"/>
        <end position="317"/>
    </location>
</feature>
<dbReference type="GO" id="GO:0044550">
    <property type="term" value="P:secondary metabolite biosynthetic process"/>
    <property type="evidence" value="ECO:0007669"/>
    <property type="project" value="TreeGrafter"/>
</dbReference>
<evidence type="ECO:0000256" key="4">
    <source>
        <dbReference type="ARBA" id="ARBA00022490"/>
    </source>
</evidence>
<dbReference type="GO" id="GO:0033818">
    <property type="term" value="F:beta-ketoacyl-acyl-carrier-protein synthase III activity"/>
    <property type="evidence" value="ECO:0007669"/>
    <property type="project" value="UniProtKB-UniRule"/>
</dbReference>
<evidence type="ECO:0000256" key="6">
    <source>
        <dbReference type="ARBA" id="ARBA00022679"/>
    </source>
</evidence>
<organism evidence="16 17">
    <name type="scientific">Falsirhodobacter algicola</name>
    <dbReference type="NCBI Taxonomy" id="2692330"/>
    <lineage>
        <taxon>Bacteria</taxon>
        <taxon>Pseudomonadati</taxon>
        <taxon>Pseudomonadota</taxon>
        <taxon>Alphaproteobacteria</taxon>
        <taxon>Rhodobacterales</taxon>
        <taxon>Paracoccaceae</taxon>
        <taxon>Falsirhodobacter</taxon>
    </lineage>
</organism>
<dbReference type="KEGG" id="fap:GR316_04540"/>
<evidence type="ECO:0000256" key="5">
    <source>
        <dbReference type="ARBA" id="ARBA00022516"/>
    </source>
</evidence>
<dbReference type="InterPro" id="IPR016039">
    <property type="entry name" value="Thiolase-like"/>
</dbReference>
<dbReference type="CDD" id="cd00830">
    <property type="entry name" value="KAS_III"/>
    <property type="match status" value="1"/>
</dbReference>
<dbReference type="InterPro" id="IPR013747">
    <property type="entry name" value="ACP_syn_III_C"/>
</dbReference>
<dbReference type="GO" id="GO:0005737">
    <property type="term" value="C:cytoplasm"/>
    <property type="evidence" value="ECO:0007669"/>
    <property type="project" value="UniProtKB-SubCell"/>
</dbReference>
<dbReference type="EC" id="2.3.1.180" evidence="3 13"/>
<keyword evidence="7 13" id="KW-0276">Fatty acid metabolism</keyword>
<protein>
    <recommendedName>
        <fullName evidence="3 13">Beta-ketoacyl-[acyl-carrier-protein] synthase III</fullName>
        <shortName evidence="13">Beta-ketoacyl-ACP synthase III</shortName>
        <shortName evidence="13">KAS III</shortName>
        <ecNumber evidence="3 13">2.3.1.180</ecNumber>
    </recommendedName>
    <alternativeName>
        <fullName evidence="13">3-oxoacyl-[acyl-carrier-protein] synthase 3</fullName>
    </alternativeName>
    <alternativeName>
        <fullName evidence="13">3-oxoacyl-[acyl-carrier-protein] synthase III</fullName>
    </alternativeName>
</protein>
<keyword evidence="5 13" id="KW-0444">Lipid biosynthesis</keyword>
<evidence type="ECO:0000259" key="14">
    <source>
        <dbReference type="Pfam" id="PF08541"/>
    </source>
</evidence>
<comment type="subcellular location">
    <subcellularLocation>
        <location evidence="13">Cytoplasm</location>
    </subcellularLocation>
</comment>
<evidence type="ECO:0000256" key="11">
    <source>
        <dbReference type="ARBA" id="ARBA00023315"/>
    </source>
</evidence>
<feature type="region of interest" description="ACP-binding" evidence="13">
    <location>
        <begin position="246"/>
        <end position="250"/>
    </location>
</feature>
<feature type="domain" description="Beta-ketoacyl-[acyl-carrier-protein] synthase III N-terminal" evidence="15">
    <location>
        <begin position="108"/>
        <end position="186"/>
    </location>
</feature>
<dbReference type="Proteomes" id="UP000679284">
    <property type="component" value="Chromosome"/>
</dbReference>
<evidence type="ECO:0000256" key="3">
    <source>
        <dbReference type="ARBA" id="ARBA00012333"/>
    </source>
</evidence>
<keyword evidence="8 13" id="KW-0443">Lipid metabolism</keyword>
<gene>
    <name evidence="13 16" type="primary">fabH</name>
    <name evidence="16" type="ORF">GR316_04540</name>
</gene>
<dbReference type="InterPro" id="IPR004655">
    <property type="entry name" value="FabH"/>
</dbReference>
<dbReference type="InterPro" id="IPR013751">
    <property type="entry name" value="ACP_syn_III_N"/>
</dbReference>
<evidence type="ECO:0000313" key="16">
    <source>
        <dbReference type="EMBL" id="QUS35601.1"/>
    </source>
</evidence>
<evidence type="ECO:0000256" key="7">
    <source>
        <dbReference type="ARBA" id="ARBA00022832"/>
    </source>
</evidence>
<dbReference type="FunFam" id="3.40.47.10:FF:000004">
    <property type="entry name" value="3-oxoacyl-[acyl-carrier-protein] synthase 3"/>
    <property type="match status" value="1"/>
</dbReference>
<dbReference type="GO" id="GO:0006633">
    <property type="term" value="P:fatty acid biosynthetic process"/>
    <property type="evidence" value="ECO:0007669"/>
    <property type="project" value="UniProtKB-UniRule"/>
</dbReference>
<comment type="similarity">
    <text evidence="2 13">Belongs to the thiolase-like superfamily. FabH family.</text>
</comment>
<dbReference type="UniPathway" id="UPA00094"/>
<evidence type="ECO:0000259" key="15">
    <source>
        <dbReference type="Pfam" id="PF08545"/>
    </source>
</evidence>
<dbReference type="PANTHER" id="PTHR34069:SF2">
    <property type="entry name" value="BETA-KETOACYL-[ACYL-CARRIER-PROTEIN] SYNTHASE III"/>
    <property type="match status" value="1"/>
</dbReference>
<feature type="active site" evidence="13">
    <location>
        <position position="245"/>
    </location>
</feature>
<feature type="active site" evidence="13">
    <location>
        <position position="114"/>
    </location>
</feature>
<keyword evidence="6 13" id="KW-0808">Transferase</keyword>
<name>A0A8J8MSJ4_9RHOB</name>
<accession>A0A8J8MSJ4</accession>
<dbReference type="SUPFAM" id="SSF53901">
    <property type="entry name" value="Thiolase-like"/>
    <property type="match status" value="1"/>
</dbReference>
<comment type="subunit">
    <text evidence="13">Homodimer.</text>
</comment>
<evidence type="ECO:0000256" key="13">
    <source>
        <dbReference type="HAMAP-Rule" id="MF_01815"/>
    </source>
</evidence>
<dbReference type="NCBIfam" id="TIGR00747">
    <property type="entry name" value="fabH"/>
    <property type="match status" value="1"/>
</dbReference>
<evidence type="ECO:0000256" key="8">
    <source>
        <dbReference type="ARBA" id="ARBA00023098"/>
    </source>
</evidence>
<dbReference type="EMBL" id="CP047289">
    <property type="protein sequence ID" value="QUS35601.1"/>
    <property type="molecule type" value="Genomic_DNA"/>
</dbReference>
<keyword evidence="9 13" id="KW-0275">Fatty acid biosynthesis</keyword>
<comment type="catalytic activity">
    <reaction evidence="12">
        <text>malonyl-[ACP] + acetyl-CoA + H(+) = 3-oxobutanoyl-[ACP] + CO2 + CoA</text>
        <dbReference type="Rhea" id="RHEA:12080"/>
        <dbReference type="Rhea" id="RHEA-COMP:9623"/>
        <dbReference type="Rhea" id="RHEA-COMP:9625"/>
        <dbReference type="ChEBI" id="CHEBI:15378"/>
        <dbReference type="ChEBI" id="CHEBI:16526"/>
        <dbReference type="ChEBI" id="CHEBI:57287"/>
        <dbReference type="ChEBI" id="CHEBI:57288"/>
        <dbReference type="ChEBI" id="CHEBI:78449"/>
        <dbReference type="ChEBI" id="CHEBI:78450"/>
        <dbReference type="EC" id="2.3.1.180"/>
    </reaction>
    <physiologicalReaction direction="left-to-right" evidence="12">
        <dbReference type="Rhea" id="RHEA:12081"/>
    </physiologicalReaction>
</comment>
<evidence type="ECO:0000256" key="1">
    <source>
        <dbReference type="ARBA" id="ARBA00005194"/>
    </source>
</evidence>
<dbReference type="Pfam" id="PF08545">
    <property type="entry name" value="ACP_syn_III"/>
    <property type="match status" value="1"/>
</dbReference>
<dbReference type="HAMAP" id="MF_01815">
    <property type="entry name" value="FabH"/>
    <property type="match status" value="1"/>
</dbReference>
<evidence type="ECO:0000256" key="12">
    <source>
        <dbReference type="ARBA" id="ARBA00051096"/>
    </source>
</evidence>
<dbReference type="RefSeq" id="WP_211784848.1">
    <property type="nucleotide sequence ID" value="NZ_CP047289.1"/>
</dbReference>
<evidence type="ECO:0000256" key="9">
    <source>
        <dbReference type="ARBA" id="ARBA00023160"/>
    </source>
</evidence>